<name>A0A849CBB7_9NOCA</name>
<organism evidence="2 3">
    <name type="scientific">Nocardia uniformis</name>
    <dbReference type="NCBI Taxonomy" id="53432"/>
    <lineage>
        <taxon>Bacteria</taxon>
        <taxon>Bacillati</taxon>
        <taxon>Actinomycetota</taxon>
        <taxon>Actinomycetes</taxon>
        <taxon>Mycobacteriales</taxon>
        <taxon>Nocardiaceae</taxon>
        <taxon>Nocardia</taxon>
    </lineage>
</organism>
<protein>
    <submittedName>
        <fullName evidence="2">Nuclear transport factor 2 family protein</fullName>
    </submittedName>
</protein>
<sequence>MGKFSRAELEDALRHYGSVVDRCSQTEDWSPFADLFTEDVTYIEHAYGTFDNREDARRWIVNVMKPFPHMRFPHEWIAFDEANDAMVVGIRNVLDHPTEPGVEFWFPNTTRLVYAGDGLFSCEEDIYNPARDAPRVVGEWINAGGVMRCAPQEQMKYVVMG</sequence>
<dbReference type="Gene3D" id="3.10.450.50">
    <property type="match status" value="1"/>
</dbReference>
<reference evidence="2 3" key="1">
    <citation type="submission" date="2020-05" db="EMBL/GenBank/DDBJ databases">
        <title>MicrobeNet Type strains.</title>
        <authorList>
            <person name="Nicholson A.C."/>
        </authorList>
    </citation>
    <scope>NUCLEOTIDE SEQUENCE [LARGE SCALE GENOMIC DNA]</scope>
    <source>
        <strain evidence="2 3">JCM 3224</strain>
    </source>
</reference>
<comment type="caution">
    <text evidence="2">The sequence shown here is derived from an EMBL/GenBank/DDBJ whole genome shotgun (WGS) entry which is preliminary data.</text>
</comment>
<dbReference type="AlphaFoldDB" id="A0A849CBB7"/>
<dbReference type="RefSeq" id="WP_067522206.1">
    <property type="nucleotide sequence ID" value="NZ_JABELX010000011.1"/>
</dbReference>
<dbReference type="Proteomes" id="UP000586827">
    <property type="component" value="Unassembled WGS sequence"/>
</dbReference>
<dbReference type="SUPFAM" id="SSF54427">
    <property type="entry name" value="NTF2-like"/>
    <property type="match status" value="1"/>
</dbReference>
<dbReference type="InterPro" id="IPR037401">
    <property type="entry name" value="SnoaL-like"/>
</dbReference>
<evidence type="ECO:0000259" key="1">
    <source>
        <dbReference type="Pfam" id="PF12680"/>
    </source>
</evidence>
<evidence type="ECO:0000313" key="2">
    <source>
        <dbReference type="EMBL" id="NNH73630.1"/>
    </source>
</evidence>
<keyword evidence="3" id="KW-1185">Reference proteome</keyword>
<proteinExistence type="predicted"/>
<dbReference type="InterPro" id="IPR032710">
    <property type="entry name" value="NTF2-like_dom_sf"/>
</dbReference>
<dbReference type="EMBL" id="JABELX010000011">
    <property type="protein sequence ID" value="NNH73630.1"/>
    <property type="molecule type" value="Genomic_DNA"/>
</dbReference>
<feature type="domain" description="SnoaL-like" evidence="1">
    <location>
        <begin position="24"/>
        <end position="105"/>
    </location>
</feature>
<dbReference type="Pfam" id="PF12680">
    <property type="entry name" value="SnoaL_2"/>
    <property type="match status" value="1"/>
</dbReference>
<gene>
    <name evidence="2" type="ORF">HLB23_27895</name>
</gene>
<evidence type="ECO:0000313" key="3">
    <source>
        <dbReference type="Proteomes" id="UP000586827"/>
    </source>
</evidence>
<accession>A0A849CBB7</accession>